<dbReference type="InterPro" id="IPR036259">
    <property type="entry name" value="MFS_trans_sf"/>
</dbReference>
<dbReference type="KEGG" id="rsx:RhiXN_03333"/>
<evidence type="ECO:0000256" key="4">
    <source>
        <dbReference type="ARBA" id="ARBA00022692"/>
    </source>
</evidence>
<evidence type="ECO:0000313" key="9">
    <source>
        <dbReference type="EMBL" id="QRW18409.1"/>
    </source>
</evidence>
<dbReference type="GO" id="GO:0012505">
    <property type="term" value="C:endomembrane system"/>
    <property type="evidence" value="ECO:0007669"/>
    <property type="project" value="UniProtKB-SubCell"/>
</dbReference>
<feature type="transmembrane region" description="Helical" evidence="7">
    <location>
        <begin position="445"/>
        <end position="467"/>
    </location>
</feature>
<comment type="similarity">
    <text evidence="2">Belongs to the major facilitator superfamily.</text>
</comment>
<dbReference type="Pfam" id="PF07690">
    <property type="entry name" value="MFS_1"/>
    <property type="match status" value="1"/>
</dbReference>
<dbReference type="AlphaFoldDB" id="A0A8H8NR76"/>
<keyword evidence="5 7" id="KW-1133">Transmembrane helix</keyword>
<evidence type="ECO:0000256" key="3">
    <source>
        <dbReference type="ARBA" id="ARBA00022448"/>
    </source>
</evidence>
<dbReference type="PROSITE" id="PS50850">
    <property type="entry name" value="MFS"/>
    <property type="match status" value="1"/>
</dbReference>
<proteinExistence type="inferred from homology"/>
<dbReference type="SUPFAM" id="SSF103473">
    <property type="entry name" value="MFS general substrate transporter"/>
    <property type="match status" value="1"/>
</dbReference>
<evidence type="ECO:0000259" key="8">
    <source>
        <dbReference type="PROSITE" id="PS50850"/>
    </source>
</evidence>
<feature type="transmembrane region" description="Helical" evidence="7">
    <location>
        <begin position="361"/>
        <end position="378"/>
    </location>
</feature>
<dbReference type="GO" id="GO:0016020">
    <property type="term" value="C:membrane"/>
    <property type="evidence" value="ECO:0007669"/>
    <property type="project" value="TreeGrafter"/>
</dbReference>
<keyword evidence="6 7" id="KW-0472">Membrane</keyword>
<protein>
    <submittedName>
        <fullName evidence="9">Major facilitator superfamily transporter</fullName>
    </submittedName>
</protein>
<feature type="transmembrane region" description="Helical" evidence="7">
    <location>
        <begin position="128"/>
        <end position="148"/>
    </location>
</feature>
<feature type="transmembrane region" description="Helical" evidence="7">
    <location>
        <begin position="292"/>
        <end position="314"/>
    </location>
</feature>
<keyword evidence="3" id="KW-0813">Transport</keyword>
<evidence type="ECO:0000256" key="2">
    <source>
        <dbReference type="ARBA" id="ARBA00008335"/>
    </source>
</evidence>
<reference evidence="9" key="1">
    <citation type="submission" date="2020-05" db="EMBL/GenBank/DDBJ databases">
        <title>Evolutionary and genomic comparisons of hybrid uninucleate and nonhybrid Rhizoctonia fungi.</title>
        <authorList>
            <person name="Li C."/>
            <person name="Chen X."/>
        </authorList>
    </citation>
    <scope>NUCLEOTIDE SEQUENCE</scope>
    <source>
        <strain evidence="9">AG-1 IA</strain>
    </source>
</reference>
<evidence type="ECO:0000256" key="6">
    <source>
        <dbReference type="ARBA" id="ARBA00023136"/>
    </source>
</evidence>
<feature type="transmembrane region" description="Helical" evidence="7">
    <location>
        <begin position="157"/>
        <end position="175"/>
    </location>
</feature>
<accession>A0A8H8NR76</accession>
<dbReference type="InterPro" id="IPR051788">
    <property type="entry name" value="MFS_Transporter"/>
</dbReference>
<dbReference type="RefSeq" id="XP_043178646.1">
    <property type="nucleotide sequence ID" value="XM_043323150.1"/>
</dbReference>
<feature type="transmembrane region" description="Helical" evidence="7">
    <location>
        <begin position="242"/>
        <end position="262"/>
    </location>
</feature>
<feature type="transmembrane region" description="Helical" evidence="7">
    <location>
        <begin position="181"/>
        <end position="202"/>
    </location>
</feature>
<keyword evidence="4 7" id="KW-0812">Transmembrane</keyword>
<dbReference type="InterPro" id="IPR020846">
    <property type="entry name" value="MFS_dom"/>
</dbReference>
<feature type="domain" description="Major facilitator superfamily (MFS) profile" evidence="8">
    <location>
        <begin position="91"/>
        <end position="472"/>
    </location>
</feature>
<dbReference type="EMBL" id="CP059660">
    <property type="protein sequence ID" value="QRW18409.1"/>
    <property type="molecule type" value="Genomic_DNA"/>
</dbReference>
<evidence type="ECO:0000313" key="10">
    <source>
        <dbReference type="Proteomes" id="UP000650533"/>
    </source>
</evidence>
<feature type="transmembrane region" description="Helical" evidence="7">
    <location>
        <begin position="417"/>
        <end position="439"/>
    </location>
</feature>
<sequence>MTQTATCEIELLDALPHLESGSRFDRAKTLPVQTPHATANNPDAEYFSGINALEGHGHPTGSGYSLPTPPSTAQISGIRIGNIFIEDKVLYLAGSCMGIFVVGLNETATGANLPSFQDYYHLPYDTVSLVFLGGFIGYLISCMLNSVLQNAIGTRNVLLLAGALYAGGSLLISFAPPFPAVMVGLCFMGFGAGFYEAALTSVVSHFEDNRYMNILYAFSGLGALVSPFIIGALAKIGAAWKLYYWFPFVLASLITGSHFIIFRNYSTPSDREEVSEHEGVRAKFKRVVHMPIAWIGIVLLFLSFSIAHVFTSWLTSYLMEIKGSGPDVSRYQLSMLWAGLTAGRVFFSLPFIHVRERTGNTILLVSMCGAIGLFWAVNSTPSNWIGIAAAGFFLGPNTPGILSIISARAPPSLKGIVISSMIGLGLAGTLAPLVFGVVIEKVTPGLRILPPVIIVLASLSALVFWTVPPRRKVD</sequence>
<feature type="transmembrane region" description="Helical" evidence="7">
    <location>
        <begin position="384"/>
        <end position="405"/>
    </location>
</feature>
<dbReference type="GO" id="GO:0022857">
    <property type="term" value="F:transmembrane transporter activity"/>
    <property type="evidence" value="ECO:0007669"/>
    <property type="project" value="InterPro"/>
</dbReference>
<gene>
    <name evidence="9" type="ORF">RhiXN_03333</name>
</gene>
<feature type="transmembrane region" description="Helical" evidence="7">
    <location>
        <begin position="89"/>
        <end position="108"/>
    </location>
</feature>
<dbReference type="PANTHER" id="PTHR23514">
    <property type="entry name" value="BYPASS OF STOP CODON PROTEIN 6"/>
    <property type="match status" value="1"/>
</dbReference>
<dbReference type="Proteomes" id="UP000650533">
    <property type="component" value="Chromosome 3"/>
</dbReference>
<comment type="subcellular location">
    <subcellularLocation>
        <location evidence="1">Endomembrane system</location>
        <topology evidence="1">Multi-pass membrane protein</topology>
    </subcellularLocation>
</comment>
<dbReference type="PANTHER" id="PTHR23514:SF3">
    <property type="entry name" value="BYPASS OF STOP CODON PROTEIN 6"/>
    <property type="match status" value="1"/>
</dbReference>
<organism evidence="9 10">
    <name type="scientific">Rhizoctonia solani</name>
    <dbReference type="NCBI Taxonomy" id="456999"/>
    <lineage>
        <taxon>Eukaryota</taxon>
        <taxon>Fungi</taxon>
        <taxon>Dikarya</taxon>
        <taxon>Basidiomycota</taxon>
        <taxon>Agaricomycotina</taxon>
        <taxon>Agaricomycetes</taxon>
        <taxon>Cantharellales</taxon>
        <taxon>Ceratobasidiaceae</taxon>
        <taxon>Rhizoctonia</taxon>
    </lineage>
</organism>
<feature type="transmembrane region" description="Helical" evidence="7">
    <location>
        <begin position="214"/>
        <end position="236"/>
    </location>
</feature>
<dbReference type="GeneID" id="67025613"/>
<evidence type="ECO:0000256" key="7">
    <source>
        <dbReference type="SAM" id="Phobius"/>
    </source>
</evidence>
<evidence type="ECO:0000256" key="1">
    <source>
        <dbReference type="ARBA" id="ARBA00004127"/>
    </source>
</evidence>
<evidence type="ECO:0000256" key="5">
    <source>
        <dbReference type="ARBA" id="ARBA00022989"/>
    </source>
</evidence>
<dbReference type="Gene3D" id="1.20.1250.20">
    <property type="entry name" value="MFS general substrate transporter like domains"/>
    <property type="match status" value="2"/>
</dbReference>
<name>A0A8H8NR76_9AGAM</name>
<dbReference type="InterPro" id="IPR011701">
    <property type="entry name" value="MFS"/>
</dbReference>